<keyword evidence="3" id="KW-1185">Reference proteome</keyword>
<name>A0A0L0VNC5_9BASI</name>
<feature type="compositionally biased region" description="Basic and acidic residues" evidence="1">
    <location>
        <begin position="109"/>
        <end position="123"/>
    </location>
</feature>
<evidence type="ECO:0000313" key="2">
    <source>
        <dbReference type="EMBL" id="KNF00766.1"/>
    </source>
</evidence>
<protein>
    <submittedName>
        <fullName evidence="2">Uncharacterized protein</fullName>
    </submittedName>
</protein>
<evidence type="ECO:0000256" key="1">
    <source>
        <dbReference type="SAM" id="MobiDB-lite"/>
    </source>
</evidence>
<evidence type="ECO:0000313" key="3">
    <source>
        <dbReference type="Proteomes" id="UP000054564"/>
    </source>
</evidence>
<dbReference type="AlphaFoldDB" id="A0A0L0VNC5"/>
<proteinExistence type="predicted"/>
<gene>
    <name evidence="2" type="ORF">PSTG_05905</name>
</gene>
<dbReference type="Proteomes" id="UP000054564">
    <property type="component" value="Unassembled WGS sequence"/>
</dbReference>
<organism evidence="2 3">
    <name type="scientific">Puccinia striiformis f. sp. tritici PST-78</name>
    <dbReference type="NCBI Taxonomy" id="1165861"/>
    <lineage>
        <taxon>Eukaryota</taxon>
        <taxon>Fungi</taxon>
        <taxon>Dikarya</taxon>
        <taxon>Basidiomycota</taxon>
        <taxon>Pucciniomycotina</taxon>
        <taxon>Pucciniomycetes</taxon>
        <taxon>Pucciniales</taxon>
        <taxon>Pucciniaceae</taxon>
        <taxon>Puccinia</taxon>
    </lineage>
</organism>
<sequence length="138" mass="16070">MPLKPINNPEDPDGHNPPDKWENVGLNGLFHSYKMREVQDLLELWYKVQYSQMKMKANANPQKLLDQILTNHKDIVLKEGCGHYRCADQEDRFYLPTRPLHQLTTNPKVIEEKQNREERRKQTDSMAGSGGLKVAKDE</sequence>
<dbReference type="EMBL" id="AJIL01000034">
    <property type="protein sequence ID" value="KNF00766.1"/>
    <property type="molecule type" value="Genomic_DNA"/>
</dbReference>
<comment type="caution">
    <text evidence="2">The sequence shown here is derived from an EMBL/GenBank/DDBJ whole genome shotgun (WGS) entry which is preliminary data.</text>
</comment>
<reference evidence="3" key="1">
    <citation type="submission" date="2014-03" db="EMBL/GenBank/DDBJ databases">
        <title>The Genome Sequence of Puccinia striiformis f. sp. tritici PST-78.</title>
        <authorList>
            <consortium name="The Broad Institute Genome Sequencing Platform"/>
            <person name="Cuomo C."/>
            <person name="Hulbert S."/>
            <person name="Chen X."/>
            <person name="Walker B."/>
            <person name="Young S.K."/>
            <person name="Zeng Q."/>
            <person name="Gargeya S."/>
            <person name="Fitzgerald M."/>
            <person name="Haas B."/>
            <person name="Abouelleil A."/>
            <person name="Alvarado L."/>
            <person name="Arachchi H.M."/>
            <person name="Berlin A.M."/>
            <person name="Chapman S.B."/>
            <person name="Goldberg J."/>
            <person name="Griggs A."/>
            <person name="Gujja S."/>
            <person name="Hansen M."/>
            <person name="Howarth C."/>
            <person name="Imamovic A."/>
            <person name="Larimer J."/>
            <person name="McCowan C."/>
            <person name="Montmayeur A."/>
            <person name="Murphy C."/>
            <person name="Neiman D."/>
            <person name="Pearson M."/>
            <person name="Priest M."/>
            <person name="Roberts A."/>
            <person name="Saif S."/>
            <person name="Shea T."/>
            <person name="Sisk P."/>
            <person name="Sykes S."/>
            <person name="Wortman J."/>
            <person name="Nusbaum C."/>
            <person name="Birren B."/>
        </authorList>
    </citation>
    <scope>NUCLEOTIDE SEQUENCE [LARGE SCALE GENOMIC DNA]</scope>
    <source>
        <strain evidence="3">race PST-78</strain>
    </source>
</reference>
<feature type="region of interest" description="Disordered" evidence="1">
    <location>
        <begin position="1"/>
        <end position="20"/>
    </location>
</feature>
<accession>A0A0L0VNC5</accession>
<feature type="region of interest" description="Disordered" evidence="1">
    <location>
        <begin position="107"/>
        <end position="138"/>
    </location>
</feature>